<reference evidence="2" key="2">
    <citation type="submission" date="2021-08" db="EMBL/GenBank/DDBJ databases">
        <authorList>
            <person name="Eriksson T."/>
        </authorList>
    </citation>
    <scope>NUCLEOTIDE SEQUENCE</scope>
    <source>
        <strain evidence="2">Stoneville</strain>
        <tissue evidence="2">Whole head</tissue>
    </source>
</reference>
<keyword evidence="3" id="KW-1185">Reference proteome</keyword>
<protein>
    <submittedName>
        <fullName evidence="2">Uncharacterized protein</fullName>
    </submittedName>
</protein>
<dbReference type="EMBL" id="JABDTM020027974">
    <property type="protein sequence ID" value="KAH0809701.1"/>
    <property type="molecule type" value="Genomic_DNA"/>
</dbReference>
<evidence type="ECO:0000313" key="3">
    <source>
        <dbReference type="Proteomes" id="UP000719412"/>
    </source>
</evidence>
<sequence>MVMGKREMDTTTEDIDEINCDITASPDDNNACQFLKCNPGKEKPIYLETISNEEPEDAAANTHNLLKRTNNATGDRIFANQNEDGSWLLRWDVAQQKEDDFVALCCQVIRVDLIVMIVDRETFQVKCQILNCSRYAHPITSPKSGLILAAAPEAARRPPLRYRRKRARSAAARTAGANGVKRRRINSVIHAGPDEWRPRGGPGKVVRRIFRGLHRTVAHLWVPAPVPSVAHGQYVFVRPWHLYFIGACGRSDAEKAHQVAGTRDGESARAAFRRRRFPRPESRDHVPTIPFPVTDQNFYWPPAKFDVPKPTSLTLNYPESPEEEGCERKKRGRIRHPVRDARCAISIVTRKEKQQPCVLLFGTRDRIGSLSVLTRPNWVDVKDSPIQDAALSPSMQIMQDKGPSERGETSRIRFTTPAHSCVIFWWHRRRLIERCKYFGYGGADVRRFRRSRFLYGPKLDLAHLESETESTARECARTLADGFFRCTGRMHPVPHPADRTVRGECRFRENRPVKPRNGNGNRKDPKTDPCGEVFPPQRPETVNLAHGPEFASIVFADRNPIRPSKEKNEKINEPKKKCADAL</sequence>
<evidence type="ECO:0000256" key="1">
    <source>
        <dbReference type="SAM" id="MobiDB-lite"/>
    </source>
</evidence>
<organism evidence="2 3">
    <name type="scientific">Tenebrio molitor</name>
    <name type="common">Yellow mealworm beetle</name>
    <dbReference type="NCBI Taxonomy" id="7067"/>
    <lineage>
        <taxon>Eukaryota</taxon>
        <taxon>Metazoa</taxon>
        <taxon>Ecdysozoa</taxon>
        <taxon>Arthropoda</taxon>
        <taxon>Hexapoda</taxon>
        <taxon>Insecta</taxon>
        <taxon>Pterygota</taxon>
        <taxon>Neoptera</taxon>
        <taxon>Endopterygota</taxon>
        <taxon>Coleoptera</taxon>
        <taxon>Polyphaga</taxon>
        <taxon>Cucujiformia</taxon>
        <taxon>Tenebrionidae</taxon>
        <taxon>Tenebrio</taxon>
    </lineage>
</organism>
<comment type="caution">
    <text evidence="2">The sequence shown here is derived from an EMBL/GenBank/DDBJ whole genome shotgun (WGS) entry which is preliminary data.</text>
</comment>
<reference evidence="2" key="1">
    <citation type="journal article" date="2020" name="J Insects Food Feed">
        <title>The yellow mealworm (Tenebrio molitor) genome: a resource for the emerging insects as food and feed industry.</title>
        <authorList>
            <person name="Eriksson T."/>
            <person name="Andere A."/>
            <person name="Kelstrup H."/>
            <person name="Emery V."/>
            <person name="Picard C."/>
        </authorList>
    </citation>
    <scope>NUCLEOTIDE SEQUENCE</scope>
    <source>
        <strain evidence="2">Stoneville</strain>
        <tissue evidence="2">Whole head</tissue>
    </source>
</reference>
<feature type="region of interest" description="Disordered" evidence="1">
    <location>
        <begin position="555"/>
        <end position="582"/>
    </location>
</feature>
<accession>A0A8J6H8J6</accession>
<feature type="region of interest" description="Disordered" evidence="1">
    <location>
        <begin position="507"/>
        <end position="541"/>
    </location>
</feature>
<dbReference type="Proteomes" id="UP000719412">
    <property type="component" value="Unassembled WGS sequence"/>
</dbReference>
<name>A0A8J6H8J6_TENMO</name>
<dbReference type="AlphaFoldDB" id="A0A8J6H8J6"/>
<proteinExistence type="predicted"/>
<feature type="compositionally biased region" description="Basic and acidic residues" evidence="1">
    <location>
        <begin position="559"/>
        <end position="582"/>
    </location>
</feature>
<evidence type="ECO:0000313" key="2">
    <source>
        <dbReference type="EMBL" id="KAH0809701.1"/>
    </source>
</evidence>
<gene>
    <name evidence="2" type="ORF">GEV33_013091</name>
</gene>